<dbReference type="AlphaFoldDB" id="A0AAD3DMQ8"/>
<reference evidence="2 3" key="1">
    <citation type="journal article" date="2021" name="Sci. Rep.">
        <title>Genome sequencing of the multicellular alga Astrephomene provides insights into convergent evolution of germ-soma differentiation.</title>
        <authorList>
            <person name="Yamashita S."/>
            <person name="Yamamoto K."/>
            <person name="Matsuzaki R."/>
            <person name="Suzuki S."/>
            <person name="Yamaguchi H."/>
            <person name="Hirooka S."/>
            <person name="Minakuchi Y."/>
            <person name="Miyagishima S."/>
            <person name="Kawachi M."/>
            <person name="Toyoda A."/>
            <person name="Nozaki H."/>
        </authorList>
    </citation>
    <scope>NUCLEOTIDE SEQUENCE [LARGE SCALE GENOMIC DNA]</scope>
    <source>
        <strain evidence="2 3">NIES-4017</strain>
    </source>
</reference>
<feature type="region of interest" description="Disordered" evidence="1">
    <location>
        <begin position="67"/>
        <end position="103"/>
    </location>
</feature>
<gene>
    <name evidence="2" type="ORF">Agub_g4514</name>
</gene>
<dbReference type="EMBL" id="BMAR01000005">
    <property type="protein sequence ID" value="GFR43433.1"/>
    <property type="molecule type" value="Genomic_DNA"/>
</dbReference>
<evidence type="ECO:0000256" key="1">
    <source>
        <dbReference type="SAM" id="MobiDB-lite"/>
    </source>
</evidence>
<protein>
    <submittedName>
        <fullName evidence="2">Uncharacterized protein</fullName>
    </submittedName>
</protein>
<sequence length="132" mass="14069">MHDILQLFPSFQFRTGDAVCAGILPLENMCEAVAESVDQLMKMEPAVRDLVASYDWTPPATAAGATATAAVQQGEEGHQHQEQGQMFESSAAAPANGHHQLQPQEQQSVWSFFGGGSTGSGNGVFTMPSDRC</sequence>
<name>A0AAD3DMQ8_9CHLO</name>
<dbReference type="Proteomes" id="UP001054857">
    <property type="component" value="Unassembled WGS sequence"/>
</dbReference>
<organism evidence="2 3">
    <name type="scientific">Astrephomene gubernaculifera</name>
    <dbReference type="NCBI Taxonomy" id="47775"/>
    <lineage>
        <taxon>Eukaryota</taxon>
        <taxon>Viridiplantae</taxon>
        <taxon>Chlorophyta</taxon>
        <taxon>core chlorophytes</taxon>
        <taxon>Chlorophyceae</taxon>
        <taxon>CS clade</taxon>
        <taxon>Chlamydomonadales</taxon>
        <taxon>Astrephomenaceae</taxon>
        <taxon>Astrephomene</taxon>
    </lineage>
</organism>
<keyword evidence="3" id="KW-1185">Reference proteome</keyword>
<evidence type="ECO:0000313" key="3">
    <source>
        <dbReference type="Proteomes" id="UP001054857"/>
    </source>
</evidence>
<accession>A0AAD3DMQ8</accession>
<evidence type="ECO:0000313" key="2">
    <source>
        <dbReference type="EMBL" id="GFR43433.1"/>
    </source>
</evidence>
<comment type="caution">
    <text evidence="2">The sequence shown here is derived from an EMBL/GenBank/DDBJ whole genome shotgun (WGS) entry which is preliminary data.</text>
</comment>
<proteinExistence type="predicted"/>